<name>A0A4S8EZJ9_9BURK</name>
<dbReference type="SUPFAM" id="SSF55729">
    <property type="entry name" value="Acyl-CoA N-acyltransferases (Nat)"/>
    <property type="match status" value="1"/>
</dbReference>
<dbReference type="InterPro" id="IPR016181">
    <property type="entry name" value="Acyl_CoA_acyltransferase"/>
</dbReference>
<keyword evidence="2" id="KW-0808">Transferase</keyword>
<reference evidence="2 3" key="1">
    <citation type="journal article" date="2015" name="Antonie Van Leeuwenhoek">
        <title>Lampropedia puyangensis sp. nov., isolated from symptomatic bark of Populus ? euramericana canker and emended description of Lampropedia hyalina (Ehrenberg 1832) Lee et al. 2004.</title>
        <authorList>
            <person name="Li Y."/>
            <person name="Wang T."/>
            <person name="Piao C.G."/>
            <person name="Wang L.F."/>
            <person name="Tian G.Z."/>
            <person name="Zhu T.H."/>
            <person name="Guo M.W."/>
        </authorList>
    </citation>
    <scope>NUCLEOTIDE SEQUENCE [LARGE SCALE GENOMIC DNA]</scope>
    <source>
        <strain evidence="2 3">2-bin</strain>
    </source>
</reference>
<protein>
    <submittedName>
        <fullName evidence="2">GNAT family N-acetyltransferase</fullName>
    </submittedName>
</protein>
<organism evidence="2 3">
    <name type="scientific">Lampropedia puyangensis</name>
    <dbReference type="NCBI Taxonomy" id="1330072"/>
    <lineage>
        <taxon>Bacteria</taxon>
        <taxon>Pseudomonadati</taxon>
        <taxon>Pseudomonadota</taxon>
        <taxon>Betaproteobacteria</taxon>
        <taxon>Burkholderiales</taxon>
        <taxon>Comamonadaceae</taxon>
        <taxon>Lampropedia</taxon>
    </lineage>
</organism>
<evidence type="ECO:0000313" key="3">
    <source>
        <dbReference type="Proteomes" id="UP000308917"/>
    </source>
</evidence>
<evidence type="ECO:0000259" key="1">
    <source>
        <dbReference type="PROSITE" id="PS51186"/>
    </source>
</evidence>
<dbReference type="Gene3D" id="3.40.630.30">
    <property type="match status" value="1"/>
</dbReference>
<dbReference type="RefSeq" id="WP_136574088.1">
    <property type="nucleotide sequence ID" value="NZ_STFG01000014.1"/>
</dbReference>
<sequence>MNAPTLHFTWSPLAQLTPAQVLEMVSARIAVFVVEQNCPYQEVDAYDASALHLFGWQGSALAAYARIIGPNLKFAEPSIGRVMVAHAFRAHQYGRALMQEAIDLTMRTYPGQPIRLSAQSHLQGFYGSLGFVADSPEYLEDGIPHVDMLCRQPRSNP</sequence>
<keyword evidence="3" id="KW-1185">Reference proteome</keyword>
<proteinExistence type="predicted"/>
<gene>
    <name evidence="2" type="ORF">E9531_12425</name>
</gene>
<dbReference type="InterPro" id="IPR000182">
    <property type="entry name" value="GNAT_dom"/>
</dbReference>
<dbReference type="Proteomes" id="UP000308917">
    <property type="component" value="Unassembled WGS sequence"/>
</dbReference>
<dbReference type="OrthoDB" id="9796171at2"/>
<dbReference type="Pfam" id="PF13673">
    <property type="entry name" value="Acetyltransf_10"/>
    <property type="match status" value="1"/>
</dbReference>
<evidence type="ECO:0000313" key="2">
    <source>
        <dbReference type="EMBL" id="THT99374.1"/>
    </source>
</evidence>
<accession>A0A4S8EZJ9</accession>
<dbReference type="GO" id="GO:0016747">
    <property type="term" value="F:acyltransferase activity, transferring groups other than amino-acyl groups"/>
    <property type="evidence" value="ECO:0007669"/>
    <property type="project" value="InterPro"/>
</dbReference>
<dbReference type="EMBL" id="STFG01000014">
    <property type="protein sequence ID" value="THT99374.1"/>
    <property type="molecule type" value="Genomic_DNA"/>
</dbReference>
<comment type="caution">
    <text evidence="2">The sequence shown here is derived from an EMBL/GenBank/DDBJ whole genome shotgun (WGS) entry which is preliminary data.</text>
</comment>
<dbReference type="AlphaFoldDB" id="A0A4S8EZJ9"/>
<feature type="domain" description="N-acetyltransferase" evidence="1">
    <location>
        <begin position="11"/>
        <end position="153"/>
    </location>
</feature>
<dbReference type="PROSITE" id="PS51186">
    <property type="entry name" value="GNAT"/>
    <property type="match status" value="1"/>
</dbReference>